<keyword evidence="15" id="KW-1185">Reference proteome</keyword>
<dbReference type="OrthoDB" id="1747274at2759"/>
<dbReference type="GO" id="GO:0004523">
    <property type="term" value="F:RNA-DNA hybrid ribonuclease activity"/>
    <property type="evidence" value="ECO:0007669"/>
    <property type="project" value="InterPro"/>
</dbReference>
<evidence type="ECO:0000256" key="6">
    <source>
        <dbReference type="ARBA" id="ARBA00022723"/>
    </source>
</evidence>
<evidence type="ECO:0000256" key="5">
    <source>
        <dbReference type="ARBA" id="ARBA00022705"/>
    </source>
</evidence>
<dbReference type="SUPFAM" id="SSF56672">
    <property type="entry name" value="DNA/RNA polymerases"/>
    <property type="match status" value="1"/>
</dbReference>
<feature type="domain" description="UmuC" evidence="13">
    <location>
        <begin position="515"/>
        <end position="552"/>
    </location>
</feature>
<dbReference type="InterPro" id="IPR026960">
    <property type="entry name" value="RVT-Znf"/>
</dbReference>
<keyword evidence="5" id="KW-0235">DNA replication</keyword>
<evidence type="ECO:0000313" key="15">
    <source>
        <dbReference type="Proteomes" id="UP000541444"/>
    </source>
</evidence>
<feature type="domain" description="UmuC" evidence="13">
    <location>
        <begin position="401"/>
        <end position="505"/>
    </location>
</feature>
<keyword evidence="9" id="KW-0239">DNA-directed DNA polymerase</keyword>
<dbReference type="PANTHER" id="PTHR11076:SF33">
    <property type="entry name" value="DNA POLYMERASE KAPPA"/>
    <property type="match status" value="1"/>
</dbReference>
<dbReference type="EC" id="2.7.7.7" evidence="1"/>
<evidence type="ECO:0000256" key="7">
    <source>
        <dbReference type="ARBA" id="ARBA00022763"/>
    </source>
</evidence>
<dbReference type="EMBL" id="JACGCM010000766">
    <property type="protein sequence ID" value="KAF6167068.1"/>
    <property type="molecule type" value="Genomic_DNA"/>
</dbReference>
<dbReference type="Pfam" id="PF11799">
    <property type="entry name" value="IMS_C"/>
    <property type="match status" value="1"/>
</dbReference>
<dbReference type="InterPro" id="IPR043502">
    <property type="entry name" value="DNA/RNA_pol_sf"/>
</dbReference>
<dbReference type="FunFam" id="1.10.150.810:FF:000003">
    <property type="entry name" value="DNA polymerase kappa subunit"/>
    <property type="match status" value="1"/>
</dbReference>
<keyword evidence="7" id="KW-0227">DNA damage</keyword>
<keyword evidence="10" id="KW-0234">DNA repair</keyword>
<evidence type="ECO:0000256" key="3">
    <source>
        <dbReference type="ARBA" id="ARBA00022679"/>
    </source>
</evidence>
<dbReference type="GO" id="GO:0046872">
    <property type="term" value="F:metal ion binding"/>
    <property type="evidence" value="ECO:0007669"/>
    <property type="project" value="UniProtKB-KW"/>
</dbReference>
<dbReference type="InterPro" id="IPR012337">
    <property type="entry name" value="RNaseH-like_sf"/>
</dbReference>
<keyword evidence="12" id="KW-0175">Coiled coil</keyword>
<dbReference type="GO" id="GO:0042276">
    <property type="term" value="P:error-prone translesion synthesis"/>
    <property type="evidence" value="ECO:0007669"/>
    <property type="project" value="TreeGrafter"/>
</dbReference>
<dbReference type="SUPFAM" id="SSF53098">
    <property type="entry name" value="Ribonuclease H-like"/>
    <property type="match status" value="1"/>
</dbReference>
<dbReference type="InterPro" id="IPR002156">
    <property type="entry name" value="RNaseH_domain"/>
</dbReference>
<evidence type="ECO:0000256" key="10">
    <source>
        <dbReference type="ARBA" id="ARBA00023204"/>
    </source>
</evidence>
<gene>
    <name evidence="14" type="ORF">GIB67_041323</name>
</gene>
<dbReference type="InterPro" id="IPR044730">
    <property type="entry name" value="RNase_H-like_dom_plant"/>
</dbReference>
<evidence type="ECO:0000256" key="9">
    <source>
        <dbReference type="ARBA" id="ARBA00022932"/>
    </source>
</evidence>
<comment type="caution">
    <text evidence="14">The sequence shown here is derived from an EMBL/GenBank/DDBJ whole genome shotgun (WGS) entry which is preliminary data.</text>
</comment>
<keyword evidence="4" id="KW-0548">Nucleotidyltransferase</keyword>
<dbReference type="Gene3D" id="3.40.1170.60">
    <property type="match status" value="1"/>
</dbReference>
<dbReference type="FunFam" id="3.30.1490.100:FF:000004">
    <property type="entry name" value="DNA polymerase IV"/>
    <property type="match status" value="1"/>
</dbReference>
<dbReference type="PANTHER" id="PTHR11076">
    <property type="entry name" value="DNA REPAIR POLYMERASE UMUC / TRANSFERASE FAMILY MEMBER"/>
    <property type="match status" value="1"/>
</dbReference>
<evidence type="ECO:0000256" key="8">
    <source>
        <dbReference type="ARBA" id="ARBA00022842"/>
    </source>
</evidence>
<dbReference type="CDD" id="cd03586">
    <property type="entry name" value="PolY_Pol_IV_kappa"/>
    <property type="match status" value="1"/>
</dbReference>
<dbReference type="InterPro" id="IPR043128">
    <property type="entry name" value="Rev_trsase/Diguanyl_cyclase"/>
</dbReference>
<dbReference type="GO" id="GO:0006260">
    <property type="term" value="P:DNA replication"/>
    <property type="evidence" value="ECO:0007669"/>
    <property type="project" value="UniProtKB-KW"/>
</dbReference>
<evidence type="ECO:0000256" key="1">
    <source>
        <dbReference type="ARBA" id="ARBA00012417"/>
    </source>
</evidence>
<reference evidence="14 15" key="1">
    <citation type="journal article" date="2020" name="IScience">
        <title>Genome Sequencing of the Endangered Kingdonia uniflora (Circaeasteraceae, Ranunculales) Reveals Potential Mechanisms of Evolutionary Specialization.</title>
        <authorList>
            <person name="Sun Y."/>
            <person name="Deng T."/>
            <person name="Zhang A."/>
            <person name="Moore M.J."/>
            <person name="Landis J.B."/>
            <person name="Lin N."/>
            <person name="Zhang H."/>
            <person name="Zhang X."/>
            <person name="Huang J."/>
            <person name="Zhang X."/>
            <person name="Sun H."/>
            <person name="Wang H."/>
        </authorList>
    </citation>
    <scope>NUCLEOTIDE SEQUENCE [LARGE SCALE GENOMIC DNA]</scope>
    <source>
        <strain evidence="14">TB1705</strain>
        <tissue evidence="14">Leaf</tissue>
    </source>
</reference>
<dbReference type="InterPro" id="IPR017961">
    <property type="entry name" value="DNA_pol_Y-fam_little_finger"/>
</dbReference>
<dbReference type="AlphaFoldDB" id="A0A7J7NJJ4"/>
<dbReference type="FunFam" id="3.40.1170.60:FF:000002">
    <property type="entry name" value="Polymerase (DNA directed) kappa"/>
    <property type="match status" value="1"/>
</dbReference>
<dbReference type="InterPro" id="IPR050116">
    <property type="entry name" value="DNA_polymerase-Y"/>
</dbReference>
<dbReference type="GO" id="GO:0005634">
    <property type="term" value="C:nucleus"/>
    <property type="evidence" value="ECO:0007669"/>
    <property type="project" value="TreeGrafter"/>
</dbReference>
<evidence type="ECO:0000256" key="2">
    <source>
        <dbReference type="ARBA" id="ARBA00016178"/>
    </source>
</evidence>
<keyword evidence="8" id="KW-0460">Magnesium</keyword>
<dbReference type="Pfam" id="PF13966">
    <property type="entry name" value="zf-RVT"/>
    <property type="match status" value="1"/>
</dbReference>
<dbReference type="Pfam" id="PF00817">
    <property type="entry name" value="IMS"/>
    <property type="match status" value="1"/>
</dbReference>
<dbReference type="CDD" id="cd06222">
    <property type="entry name" value="RNase_H_like"/>
    <property type="match status" value="1"/>
</dbReference>
<dbReference type="InterPro" id="IPR036775">
    <property type="entry name" value="DNA_pol_Y-fam_lit_finger_sf"/>
</dbReference>
<comment type="catalytic activity">
    <reaction evidence="11">
        <text>DNA(n) + a 2'-deoxyribonucleoside 5'-triphosphate = DNA(n+1) + diphosphate</text>
        <dbReference type="Rhea" id="RHEA:22508"/>
        <dbReference type="Rhea" id="RHEA-COMP:17339"/>
        <dbReference type="Rhea" id="RHEA-COMP:17340"/>
        <dbReference type="ChEBI" id="CHEBI:33019"/>
        <dbReference type="ChEBI" id="CHEBI:61560"/>
        <dbReference type="ChEBI" id="CHEBI:173112"/>
        <dbReference type="EC" id="2.7.7.7"/>
    </reaction>
</comment>
<dbReference type="Gene3D" id="1.10.150.810">
    <property type="match status" value="2"/>
</dbReference>
<accession>A0A7J7NJJ4</accession>
<dbReference type="InterPro" id="IPR036397">
    <property type="entry name" value="RNaseH_sf"/>
</dbReference>
<dbReference type="GO" id="GO:0003887">
    <property type="term" value="F:DNA-directed DNA polymerase activity"/>
    <property type="evidence" value="ECO:0007669"/>
    <property type="project" value="UniProtKB-KW"/>
</dbReference>
<dbReference type="Gene3D" id="3.30.420.10">
    <property type="entry name" value="Ribonuclease H-like superfamily/Ribonuclease H"/>
    <property type="match status" value="1"/>
</dbReference>
<keyword evidence="6" id="KW-0479">Metal-binding</keyword>
<dbReference type="Pfam" id="PF13456">
    <property type="entry name" value="RVT_3"/>
    <property type="match status" value="1"/>
</dbReference>
<dbReference type="Proteomes" id="UP000541444">
    <property type="component" value="Unassembled WGS sequence"/>
</dbReference>
<proteinExistence type="predicted"/>
<evidence type="ECO:0000313" key="14">
    <source>
        <dbReference type="EMBL" id="KAF6167068.1"/>
    </source>
</evidence>
<name>A0A7J7NJJ4_9MAGN</name>
<dbReference type="SUPFAM" id="SSF100879">
    <property type="entry name" value="Lesion bypass DNA polymerase (Y-family), little finger domain"/>
    <property type="match status" value="1"/>
</dbReference>
<sequence length="734" mass="84224">MRSVHNSVFLDQNQTTNALGKEDPDGFLWGNIWKMTCPFRIQLFLWKAIQDGIPTKFRLWYGEDDWDTNYPRCGIETETTSHALFFCREVHDYWYNLDLSLDFQNWDYSESVSKTIQQCYRKQGGTDNLPAYCSILSAIMYVIWTFRNELIFEQKRIQPIEAIKGAKLYIVPHTRDSPPLKIVKTPPNVHEGWHTVNVDAAWIKPDNMGELARAADPEEAEAIAVIRGMEAAHKLGLDRVLLLTDCQWLVRAFRDRSDDLFWGALTLALDMRALAAQFQDFHFDFVDRVCNYEAHFLAVSEMTKDEEEARPWQSYHTVFTNTKAGMDGVDKEKVQRIVYEMSKGSKFFENEERREAFIKQKIENMRNQCAKLTAKDMDHYQMVANKIILELEASRDLSKTWLHVDMDAFYAAVETLVNPSLEGKPIAVGGMSMICTANYEARKFGVRAAMPGFIARKLCPELIFVPTDFKRYTRYSELTRKVFRKYDPNFIASSLDEAYLDISEICKERGISSGEVCSDINKPNGQFILPNDRTAIMTFISSLPVRKIGGISKVTEHMLWDVLGINTCEEMLQKSAFLCALFSSSSTAFYPVFVPALHSEWWPMSLKFFEMHEKDDDFRFEVSVTLSIAPVSYREFFLSEGLGLGQTDAPQVRSRKSISSERTFSATGDEVLLHKKLAEIARTLSTDMQIEGLSGRTLTLKLKTASFELISSVVRVGLVFPQVVLEERFVIMRE</sequence>
<evidence type="ECO:0000256" key="11">
    <source>
        <dbReference type="ARBA" id="ARBA00049244"/>
    </source>
</evidence>
<evidence type="ECO:0000256" key="12">
    <source>
        <dbReference type="SAM" id="Coils"/>
    </source>
</evidence>
<dbReference type="GO" id="GO:0006281">
    <property type="term" value="P:DNA repair"/>
    <property type="evidence" value="ECO:0007669"/>
    <property type="project" value="UniProtKB-KW"/>
</dbReference>
<evidence type="ECO:0000256" key="4">
    <source>
        <dbReference type="ARBA" id="ARBA00022695"/>
    </source>
</evidence>
<dbReference type="Gene3D" id="3.30.1490.100">
    <property type="entry name" value="DNA polymerase, Y-family, little finger domain"/>
    <property type="match status" value="1"/>
</dbReference>
<dbReference type="GO" id="GO:0003684">
    <property type="term" value="F:damaged DNA binding"/>
    <property type="evidence" value="ECO:0007669"/>
    <property type="project" value="InterPro"/>
</dbReference>
<evidence type="ECO:0000259" key="13">
    <source>
        <dbReference type="PROSITE" id="PS50173"/>
    </source>
</evidence>
<dbReference type="InterPro" id="IPR001126">
    <property type="entry name" value="UmuC"/>
</dbReference>
<organism evidence="14 15">
    <name type="scientific">Kingdonia uniflora</name>
    <dbReference type="NCBI Taxonomy" id="39325"/>
    <lineage>
        <taxon>Eukaryota</taxon>
        <taxon>Viridiplantae</taxon>
        <taxon>Streptophyta</taxon>
        <taxon>Embryophyta</taxon>
        <taxon>Tracheophyta</taxon>
        <taxon>Spermatophyta</taxon>
        <taxon>Magnoliopsida</taxon>
        <taxon>Ranunculales</taxon>
        <taxon>Circaeasteraceae</taxon>
        <taxon>Kingdonia</taxon>
    </lineage>
</organism>
<dbReference type="PROSITE" id="PS50173">
    <property type="entry name" value="UMUC"/>
    <property type="match status" value="2"/>
</dbReference>
<keyword evidence="3" id="KW-0808">Transferase</keyword>
<protein>
    <recommendedName>
        <fullName evidence="2">DNA polymerase kappa</fullName>
        <ecNumber evidence="1">2.7.7.7</ecNumber>
    </recommendedName>
</protein>
<dbReference type="Gene3D" id="3.30.70.270">
    <property type="match status" value="1"/>
</dbReference>
<dbReference type="InterPro" id="IPR022880">
    <property type="entry name" value="DNApol_IV"/>
</dbReference>
<feature type="coiled-coil region" evidence="12">
    <location>
        <begin position="348"/>
        <end position="375"/>
    </location>
</feature>